<gene>
    <name evidence="2" type="ORF">AVDCRST_MAG01-01-1928</name>
</gene>
<feature type="non-terminal residue" evidence="2">
    <location>
        <position position="191"/>
    </location>
</feature>
<reference evidence="2" key="1">
    <citation type="submission" date="2020-02" db="EMBL/GenBank/DDBJ databases">
        <authorList>
            <person name="Meier V. D."/>
        </authorList>
    </citation>
    <scope>NUCLEOTIDE SEQUENCE</scope>
    <source>
        <strain evidence="2">AVDCRST_MAG01</strain>
    </source>
</reference>
<organism evidence="2">
    <name type="scientific">uncultured Rubrobacteraceae bacterium</name>
    <dbReference type="NCBI Taxonomy" id="349277"/>
    <lineage>
        <taxon>Bacteria</taxon>
        <taxon>Bacillati</taxon>
        <taxon>Actinomycetota</taxon>
        <taxon>Rubrobacteria</taxon>
        <taxon>Rubrobacterales</taxon>
        <taxon>Rubrobacteraceae</taxon>
        <taxon>environmental samples</taxon>
    </lineage>
</organism>
<protein>
    <submittedName>
        <fullName evidence="2">Transcriptional regulator, AcrR family</fullName>
    </submittedName>
</protein>
<dbReference type="AlphaFoldDB" id="A0A6J4PIY6"/>
<feature type="region of interest" description="Disordered" evidence="1">
    <location>
        <begin position="31"/>
        <end position="191"/>
    </location>
</feature>
<evidence type="ECO:0000313" key="2">
    <source>
        <dbReference type="EMBL" id="CAA9415860.1"/>
    </source>
</evidence>
<feature type="compositionally biased region" description="Basic and acidic residues" evidence="1">
    <location>
        <begin position="82"/>
        <end position="92"/>
    </location>
</feature>
<feature type="non-terminal residue" evidence="2">
    <location>
        <position position="1"/>
    </location>
</feature>
<accession>A0A6J4PIY6</accession>
<proteinExistence type="predicted"/>
<evidence type="ECO:0000256" key="1">
    <source>
        <dbReference type="SAM" id="MobiDB-lite"/>
    </source>
</evidence>
<name>A0A6J4PIY6_9ACTN</name>
<sequence>AADKRVQAGSGAGRGDAAVLAQGLRGDLDARPARRHGYRSRELLRHLRRQARPLPRSPRPLRGGPHGLDPRGARRLRHERHRGGVPEVDRGPGRVRAAEGVPAGEHSRRARPVRSGGGGEDLALHPAHRRGLHGRPRPRGRGRGDTGGSRPESPRPFPREQPARPARAGAGGSRPPDARRRRPRRPPGPAL</sequence>
<dbReference type="EMBL" id="CADCUW010000281">
    <property type="protein sequence ID" value="CAA9415860.1"/>
    <property type="molecule type" value="Genomic_DNA"/>
</dbReference>
<feature type="compositionally biased region" description="Basic residues" evidence="1">
    <location>
        <begin position="126"/>
        <end position="141"/>
    </location>
</feature>